<dbReference type="GO" id="GO:0004673">
    <property type="term" value="F:protein histidine kinase activity"/>
    <property type="evidence" value="ECO:0007669"/>
    <property type="project" value="UniProtKB-EC"/>
</dbReference>
<comment type="subcellular location">
    <subcellularLocation>
        <location evidence="2">Membrane</location>
    </subcellularLocation>
</comment>
<reference evidence="14 15" key="4">
    <citation type="journal article" date="2009" name="Appl. Environ. Microbiol.">
        <title>Comparative genome-wide transcriptional profiling of Azorhizobium caulinodans ORS571 grown under free-living and symbiotic conditions.</title>
        <authorList>
            <person name="Tsukada S."/>
            <person name="Aono T."/>
            <person name="Akiba N."/>
            <person name="Lee KB."/>
            <person name="Liu CT."/>
            <person name="Toyazaki H."/>
            <person name="Oyaizu H."/>
        </authorList>
    </citation>
    <scope>NUCLEOTIDE SEQUENCE [LARGE SCALE GENOMIC DNA]</scope>
    <source>
        <strain evidence="15">ATCC 43989 / DSM 5975 / JCM 20966 / LMG 6465 / NBRC 14845 / NCIMB 13405 / ORS 571</strain>
    </source>
</reference>
<evidence type="ECO:0000256" key="1">
    <source>
        <dbReference type="ARBA" id="ARBA00000085"/>
    </source>
</evidence>
<proteinExistence type="predicted"/>
<dbReference type="InterPro" id="IPR003594">
    <property type="entry name" value="HATPase_dom"/>
</dbReference>
<protein>
    <recommendedName>
        <fullName evidence="3">histidine kinase</fullName>
        <ecNumber evidence="3">2.7.13.3</ecNumber>
    </recommendedName>
</protein>
<evidence type="ECO:0000256" key="10">
    <source>
        <dbReference type="ARBA" id="ARBA00023136"/>
    </source>
</evidence>
<reference evidence="14 15" key="1">
    <citation type="journal article" date="2007" name="Appl. Environ. Microbiol.">
        <title>Rhizobial factors required for stem nodule maturation and maintenance in Sesbania rostrata-Azorhizobium caulinodans ORS571 symbiosis.</title>
        <authorList>
            <person name="Suzuki S."/>
            <person name="Aono T."/>
            <person name="Lee KB."/>
            <person name="Suzuki T."/>
            <person name="Liu CT."/>
            <person name="Miwa H."/>
            <person name="Wakao S."/>
            <person name="Iki T."/>
            <person name="Oyaizu H."/>
        </authorList>
    </citation>
    <scope>NUCLEOTIDE SEQUENCE [LARGE SCALE GENOMIC DNA]</scope>
    <source>
        <strain evidence="15">ATCC 43989 / DSM 5975 / JCM 20966 / LMG 6465 / NBRC 14845 / NCIMB 13405 / ORS 571</strain>
    </source>
</reference>
<evidence type="ECO:0000256" key="2">
    <source>
        <dbReference type="ARBA" id="ARBA00004370"/>
    </source>
</evidence>
<dbReference type="InterPro" id="IPR003660">
    <property type="entry name" value="HAMP_dom"/>
</dbReference>
<dbReference type="InterPro" id="IPR005467">
    <property type="entry name" value="His_kinase_dom"/>
</dbReference>
<feature type="transmembrane region" description="Helical" evidence="11">
    <location>
        <begin position="177"/>
        <end position="198"/>
    </location>
</feature>
<evidence type="ECO:0000259" key="13">
    <source>
        <dbReference type="PROSITE" id="PS50885"/>
    </source>
</evidence>
<reference evidence="14 15" key="6">
    <citation type="journal article" date="2011" name="Appl. Environ. Microbiol.">
        <title>Involvement of the azorhizobial chromosome partition gene (parA) in the onset of bacteroid differentiation during Sesbania rostrata stem nodule development.</title>
        <authorList>
            <person name="Liu CT."/>
            <person name="Lee KB."/>
            <person name="Wang YS."/>
            <person name="Peng MH."/>
            <person name="Lee KT."/>
            <person name="Suzuki S."/>
            <person name="Suzuki T."/>
            <person name="Oyaizu H."/>
        </authorList>
    </citation>
    <scope>NUCLEOTIDE SEQUENCE [LARGE SCALE GENOMIC DNA]</scope>
    <source>
        <strain evidence="15">ATCC 43989 / DSM 5975 / JCM 20966 / LMG 6465 / NBRC 14845 / NCIMB 13405 / ORS 571</strain>
    </source>
</reference>
<evidence type="ECO:0000256" key="9">
    <source>
        <dbReference type="ARBA" id="ARBA00023012"/>
    </source>
</evidence>
<dbReference type="InterPro" id="IPR036890">
    <property type="entry name" value="HATPase_C_sf"/>
</dbReference>
<dbReference type="PROSITE" id="PS50109">
    <property type="entry name" value="HIS_KIN"/>
    <property type="match status" value="1"/>
</dbReference>
<dbReference type="Proteomes" id="UP000000270">
    <property type="component" value="Chromosome"/>
</dbReference>
<keyword evidence="10 11" id="KW-0472">Membrane</keyword>
<keyword evidence="4" id="KW-0597">Phosphoprotein</keyword>
<dbReference type="PRINTS" id="PR00344">
    <property type="entry name" value="BCTRLSENSOR"/>
</dbReference>
<evidence type="ECO:0000256" key="3">
    <source>
        <dbReference type="ARBA" id="ARBA00012438"/>
    </source>
</evidence>
<keyword evidence="6 11" id="KW-0812">Transmembrane</keyword>
<feature type="domain" description="Histidine kinase" evidence="12">
    <location>
        <begin position="258"/>
        <end position="464"/>
    </location>
</feature>
<accession>A8HR68</accession>
<evidence type="ECO:0000256" key="8">
    <source>
        <dbReference type="ARBA" id="ARBA00022989"/>
    </source>
</evidence>
<keyword evidence="9" id="KW-0902">Two-component regulatory system</keyword>
<keyword evidence="7" id="KW-0418">Kinase</keyword>
<sequence>MILPRTPGSLAFRLFLSAVVVTALILLVVGVVLSSLYRDGAERAFDRRLDVYLKTIVGGLATGDMPDTGELPEPQGLTDPLFLFPFSGWYWQMSRLDGPEPASRRSRSLPEGGLPSLEALGVVERPGGVREGYAPGPEKQMLRLVERTLDLGQDGRYRITVAGDASEIEDEITNFNLALVGTFGVLGLAFLLTVLFQVRFGLRPLVRIREALSAVRSGKAERLEGEYPEEVAPLVAEVNALIDANKEIVDRARTHVGNLAHALKTPLSVLLNEAGNRDDPLAVRVRDQATLMRDQVGHHLERARMAARVSVVVSVCDVIPIVTGLSRTMEKIHRTRDLSIEVEVVGEDIRFRGERHDLEEMIGNLIDNACKWAAGRVFVRVAMEPRGASDRAYFRVVIDDDGPGLSPGKRAEVRRRGRRLDESKPGSGLGLSIVHELASLYGGRFDMNTAPLGGLRTELVLPAA</sequence>
<dbReference type="GO" id="GO:0005886">
    <property type="term" value="C:plasma membrane"/>
    <property type="evidence" value="ECO:0007669"/>
    <property type="project" value="TreeGrafter"/>
</dbReference>
<reference evidence="14 15" key="3">
    <citation type="journal article" date="2008" name="BMC Genomics">
        <title>The genome of the versatile nitrogen fixer Azorhizobium caulinodans ORS571.</title>
        <authorList>
            <person name="Lee KB."/>
            <person name="Backer P.D."/>
            <person name="Aono T."/>
            <person name="Liu CT."/>
            <person name="Suzuki S."/>
            <person name="Suzuki T."/>
            <person name="Kaneko T."/>
            <person name="Yamada M."/>
            <person name="Tabata S."/>
            <person name="Kupfer D.M."/>
            <person name="Najar F.Z."/>
            <person name="Wiley G.B."/>
            <person name="Roe B."/>
            <person name="Binnewies T.T."/>
            <person name="Ussery D.W."/>
            <person name="D'Haeze W."/>
            <person name="Herder J.D."/>
            <person name="Gevers D."/>
            <person name="Vereecke D."/>
            <person name="Holsters M."/>
            <person name="Oyaizu H."/>
        </authorList>
    </citation>
    <scope>NUCLEOTIDE SEQUENCE [LARGE SCALE GENOMIC DNA]</scope>
    <source>
        <strain evidence="15">ATCC 43989 / DSM 5975 / JCM 20966 / LMG 6465 / NBRC 14845 / NCIMB 13405 / ORS 571</strain>
    </source>
</reference>
<dbReference type="KEGG" id="azc:AZC_1130"/>
<dbReference type="PANTHER" id="PTHR45436:SF5">
    <property type="entry name" value="SENSOR HISTIDINE KINASE TRCS"/>
    <property type="match status" value="1"/>
</dbReference>
<keyword evidence="5" id="KW-0808">Transferase</keyword>
<dbReference type="EMBL" id="AP009384">
    <property type="protein sequence ID" value="BAF87128.1"/>
    <property type="molecule type" value="Genomic_DNA"/>
</dbReference>
<comment type="catalytic activity">
    <reaction evidence="1">
        <text>ATP + protein L-histidine = ADP + protein N-phospho-L-histidine.</text>
        <dbReference type="EC" id="2.7.13.3"/>
    </reaction>
</comment>
<feature type="transmembrane region" description="Helical" evidence="11">
    <location>
        <begin position="12"/>
        <end position="37"/>
    </location>
</feature>
<evidence type="ECO:0000313" key="14">
    <source>
        <dbReference type="EMBL" id="BAF87128.1"/>
    </source>
</evidence>
<dbReference type="Pfam" id="PF02518">
    <property type="entry name" value="HATPase_c"/>
    <property type="match status" value="1"/>
</dbReference>
<evidence type="ECO:0000256" key="7">
    <source>
        <dbReference type="ARBA" id="ARBA00022777"/>
    </source>
</evidence>
<dbReference type="eggNOG" id="COG0642">
    <property type="taxonomic scope" value="Bacteria"/>
</dbReference>
<dbReference type="SMART" id="SM00387">
    <property type="entry name" value="HATPase_c"/>
    <property type="match status" value="1"/>
</dbReference>
<dbReference type="HOGENOM" id="CLU_000445_42_3_5"/>
<evidence type="ECO:0000256" key="6">
    <source>
        <dbReference type="ARBA" id="ARBA00022692"/>
    </source>
</evidence>
<dbReference type="InterPro" id="IPR050428">
    <property type="entry name" value="TCS_sensor_his_kinase"/>
</dbReference>
<evidence type="ECO:0000259" key="12">
    <source>
        <dbReference type="PROSITE" id="PS50109"/>
    </source>
</evidence>
<dbReference type="GO" id="GO:0000160">
    <property type="term" value="P:phosphorelay signal transduction system"/>
    <property type="evidence" value="ECO:0007669"/>
    <property type="project" value="UniProtKB-KW"/>
</dbReference>
<evidence type="ECO:0000313" key="15">
    <source>
        <dbReference type="Proteomes" id="UP000000270"/>
    </source>
</evidence>
<dbReference type="AlphaFoldDB" id="A8HR68"/>
<dbReference type="SUPFAM" id="SSF55874">
    <property type="entry name" value="ATPase domain of HSP90 chaperone/DNA topoisomerase II/histidine kinase"/>
    <property type="match status" value="1"/>
</dbReference>
<reference evidence="14 15" key="5">
    <citation type="journal article" date="2010" name="Appl. Environ. Microbiol.">
        <title>phrR-like gene praR of Azorhizobium caulinodans ORS571 is essential for symbiosis with Sesbania rostrata and is involved in expression of reb genes.</title>
        <authorList>
            <person name="Akiba N."/>
            <person name="Aono T."/>
            <person name="Toyazaki H."/>
            <person name="Sato S."/>
            <person name="Oyaizu H."/>
        </authorList>
    </citation>
    <scope>NUCLEOTIDE SEQUENCE [LARGE SCALE GENOMIC DNA]</scope>
    <source>
        <strain evidence="15">ATCC 43989 / DSM 5975 / JCM 20966 / LMG 6465 / NBRC 14845 / NCIMB 13405 / ORS 571</strain>
    </source>
</reference>
<dbReference type="PROSITE" id="PS50885">
    <property type="entry name" value="HAMP"/>
    <property type="match status" value="1"/>
</dbReference>
<name>A8HR68_AZOC5</name>
<reference evidence="15" key="2">
    <citation type="submission" date="2007-04" db="EMBL/GenBank/DDBJ databases">
        <title>Complete genome sequence of the nitrogen-fixing bacterium Azorhizobium caulinodans ORS571.</title>
        <authorList>
            <person name="Lee K.B."/>
            <person name="Backer P.D."/>
            <person name="Aono T."/>
            <person name="Liu C.T."/>
            <person name="Suzuki S."/>
            <person name="Suzuki T."/>
            <person name="Kaneko T."/>
            <person name="Yamada M."/>
            <person name="Tabata S."/>
            <person name="Kupfer D.M."/>
            <person name="Najar F.Z."/>
            <person name="Wiley G.B."/>
            <person name="Roe B."/>
            <person name="Binnewies T."/>
            <person name="Ussery D."/>
            <person name="Vereecke D."/>
            <person name="Gevers D."/>
            <person name="Holsters M."/>
            <person name="Oyaizu H."/>
        </authorList>
    </citation>
    <scope>NUCLEOTIDE SEQUENCE [LARGE SCALE GENOMIC DNA]</scope>
    <source>
        <strain evidence="15">ATCC 43989 / DSM 5975 / JCM 20966 / LMG 6465 / NBRC 14845 / NCIMB 13405 / ORS 571</strain>
    </source>
</reference>
<dbReference type="InterPro" id="IPR004358">
    <property type="entry name" value="Sig_transdc_His_kin-like_C"/>
</dbReference>
<dbReference type="RefSeq" id="WP_012169661.1">
    <property type="nucleotide sequence ID" value="NC_009937.1"/>
</dbReference>
<evidence type="ECO:0000256" key="5">
    <source>
        <dbReference type="ARBA" id="ARBA00022679"/>
    </source>
</evidence>
<feature type="domain" description="HAMP" evidence="13">
    <location>
        <begin position="199"/>
        <end position="250"/>
    </location>
</feature>
<dbReference type="STRING" id="438753.AZC_1130"/>
<dbReference type="PANTHER" id="PTHR45436">
    <property type="entry name" value="SENSOR HISTIDINE KINASE YKOH"/>
    <property type="match status" value="1"/>
</dbReference>
<dbReference type="Gene3D" id="3.30.565.10">
    <property type="entry name" value="Histidine kinase-like ATPase, C-terminal domain"/>
    <property type="match status" value="1"/>
</dbReference>
<keyword evidence="8 11" id="KW-1133">Transmembrane helix</keyword>
<keyword evidence="15" id="KW-1185">Reference proteome</keyword>
<organism evidence="14 15">
    <name type="scientific">Azorhizobium caulinodans (strain ATCC 43989 / DSM 5975 / JCM 20966 / LMG 6465 / NBRC 14845 / NCIMB 13405 / ORS 571)</name>
    <dbReference type="NCBI Taxonomy" id="438753"/>
    <lineage>
        <taxon>Bacteria</taxon>
        <taxon>Pseudomonadati</taxon>
        <taxon>Pseudomonadota</taxon>
        <taxon>Alphaproteobacteria</taxon>
        <taxon>Hyphomicrobiales</taxon>
        <taxon>Xanthobacteraceae</taxon>
        <taxon>Azorhizobium</taxon>
    </lineage>
</organism>
<evidence type="ECO:0000256" key="11">
    <source>
        <dbReference type="SAM" id="Phobius"/>
    </source>
</evidence>
<dbReference type="EC" id="2.7.13.3" evidence="3"/>
<gene>
    <name evidence="14" type="ordered locus">AZC_1130</name>
</gene>
<evidence type="ECO:0000256" key="4">
    <source>
        <dbReference type="ARBA" id="ARBA00022553"/>
    </source>
</evidence>